<dbReference type="AlphaFoldDB" id="A0A9P8QBK1"/>
<dbReference type="EMBL" id="JAEUBG010000593">
    <property type="protein sequence ID" value="KAH3687923.1"/>
    <property type="molecule type" value="Genomic_DNA"/>
</dbReference>
<dbReference type="OrthoDB" id="10553312at2759"/>
<feature type="region of interest" description="Disordered" evidence="1">
    <location>
        <begin position="81"/>
        <end position="100"/>
    </location>
</feature>
<sequence>MYSSGRTSPELTSSLKYSGSYWAFCSYQPFSVRKFLTGIPGTGESHTRANGKGSPVDTNLVVRVVHSDVVGVQVEDVEVSPSHDEVIGGNDTGNGRQEHRIGGEVGGEVVRRGEEVPRTHSKGNGSTDKPTTANVHAEEAKIPINEVKAKQNGIENACDNWASLGFLANLEKSGAFKIKVEKLARDDIVDLIKAQA</sequence>
<accession>A0A9P8QBK1</accession>
<reference evidence="2" key="2">
    <citation type="submission" date="2021-01" db="EMBL/GenBank/DDBJ databases">
        <authorList>
            <person name="Schikora-Tamarit M.A."/>
        </authorList>
    </citation>
    <scope>NUCLEOTIDE SEQUENCE</scope>
    <source>
        <strain evidence="2">CBS2887</strain>
    </source>
</reference>
<proteinExistence type="predicted"/>
<reference evidence="2" key="1">
    <citation type="journal article" date="2021" name="Open Biol.">
        <title>Shared evolutionary footprints suggest mitochondrial oxidative damage underlies multiple complex I losses in fungi.</title>
        <authorList>
            <person name="Schikora-Tamarit M.A."/>
            <person name="Marcet-Houben M."/>
            <person name="Nosek J."/>
            <person name="Gabaldon T."/>
        </authorList>
    </citation>
    <scope>NUCLEOTIDE SEQUENCE</scope>
    <source>
        <strain evidence="2">CBS2887</strain>
    </source>
</reference>
<feature type="compositionally biased region" description="Polar residues" evidence="1">
    <location>
        <begin position="122"/>
        <end position="134"/>
    </location>
</feature>
<organism evidence="2 3">
    <name type="scientific">Wickerhamomyces pijperi</name>
    <name type="common">Yeast</name>
    <name type="synonym">Pichia pijperi</name>
    <dbReference type="NCBI Taxonomy" id="599730"/>
    <lineage>
        <taxon>Eukaryota</taxon>
        <taxon>Fungi</taxon>
        <taxon>Dikarya</taxon>
        <taxon>Ascomycota</taxon>
        <taxon>Saccharomycotina</taxon>
        <taxon>Saccharomycetes</taxon>
        <taxon>Phaffomycetales</taxon>
        <taxon>Wickerhamomycetaceae</taxon>
        <taxon>Wickerhamomyces</taxon>
    </lineage>
</organism>
<evidence type="ECO:0000256" key="1">
    <source>
        <dbReference type="SAM" id="MobiDB-lite"/>
    </source>
</evidence>
<evidence type="ECO:0000313" key="2">
    <source>
        <dbReference type="EMBL" id="KAH3687923.1"/>
    </source>
</evidence>
<dbReference type="Proteomes" id="UP000774326">
    <property type="component" value="Unassembled WGS sequence"/>
</dbReference>
<protein>
    <submittedName>
        <fullName evidence="2">Uncharacterized protein</fullName>
    </submittedName>
</protein>
<feature type="region of interest" description="Disordered" evidence="1">
    <location>
        <begin position="113"/>
        <end position="135"/>
    </location>
</feature>
<evidence type="ECO:0000313" key="3">
    <source>
        <dbReference type="Proteomes" id="UP000774326"/>
    </source>
</evidence>
<keyword evidence="3" id="KW-1185">Reference proteome</keyword>
<gene>
    <name evidence="2" type="ORF">WICPIJ_001079</name>
</gene>
<name>A0A9P8QBK1_WICPI</name>
<comment type="caution">
    <text evidence="2">The sequence shown here is derived from an EMBL/GenBank/DDBJ whole genome shotgun (WGS) entry which is preliminary data.</text>
</comment>